<evidence type="ECO:0000256" key="2">
    <source>
        <dbReference type="ARBA" id="ARBA00004956"/>
    </source>
</evidence>
<keyword evidence="14" id="KW-0670">Pyruvate</keyword>
<dbReference type="FunFam" id="3.30.1490.20:FF:000003">
    <property type="entry name" value="acetyl-CoA carboxylase isoform X1"/>
    <property type="match status" value="1"/>
</dbReference>
<dbReference type="EMBL" id="MDTQ01000001">
    <property type="protein sequence ID" value="ODC05276.1"/>
    <property type="molecule type" value="Genomic_DNA"/>
</dbReference>
<evidence type="ECO:0000256" key="8">
    <source>
        <dbReference type="ARBA" id="ARBA00023267"/>
    </source>
</evidence>
<dbReference type="OrthoDB" id="9763189at2"/>
<evidence type="ECO:0000256" key="4">
    <source>
        <dbReference type="ARBA" id="ARBA00017242"/>
    </source>
</evidence>
<dbReference type="GO" id="GO:0004075">
    <property type="term" value="F:biotin carboxylase activity"/>
    <property type="evidence" value="ECO:0007669"/>
    <property type="project" value="UniProtKB-EC"/>
</dbReference>
<dbReference type="AlphaFoldDB" id="A0A1E2VEK5"/>
<keyword evidence="5" id="KW-0436">Ligase</keyword>
<evidence type="ECO:0000256" key="10">
    <source>
        <dbReference type="ARBA" id="ARBA00048600"/>
    </source>
</evidence>
<sequence length="471" mass="52185">MFKKILIANRGEIAVRIVRACAEMGIRSVAVFTEADRFALHVKRADEAHFVGDDPLAGYLDPRRLVNLAVESGCDAIHPGYGFLSENAEFARICAERGVTFIGPAADVIHRMGDKTQARQSMIAAGVPVTPGSEGNLTSLDEGLALADEIGYPVMLKATSGGGGRGIRRCDSADELRQQYPRVVSEATKAFGSAEVFLEKCIIDPRHIEVQVLADAHGNVVHLFERDCSIQRRNQKLIEIAPSPQLTPEQRDYVGELAVRAAKAVGYENAGTVEFLVVGHEVWFMEMNTRVQVEHTITEQITGVDIVREQIRIAAGLKLAYRQEDIHFRGYAMQFRINAEDPKNNFLPSFGRITRYYAPGGPGVRTDTAIYTGYTIPPYYDSMCLKLIVWALTWEEVLDRGTRALNDMRLQGVTTTSPYYLEILNCPEFRSGRFDTSFVPNHPELLHYSVKRHPSEVALAVSAALAAHAGY</sequence>
<dbReference type="InterPro" id="IPR016185">
    <property type="entry name" value="PreATP-grasp_dom_sf"/>
</dbReference>
<evidence type="ECO:0000256" key="3">
    <source>
        <dbReference type="ARBA" id="ARBA00011750"/>
    </source>
</evidence>
<organism evidence="14 15">
    <name type="scientific">Terasakiispira papahanaumokuakeensis</name>
    <dbReference type="NCBI Taxonomy" id="197479"/>
    <lineage>
        <taxon>Bacteria</taxon>
        <taxon>Pseudomonadati</taxon>
        <taxon>Pseudomonadota</taxon>
        <taxon>Gammaproteobacteria</taxon>
        <taxon>Oceanospirillales</taxon>
        <taxon>Terasakiispira</taxon>
    </lineage>
</organism>
<evidence type="ECO:0000313" key="15">
    <source>
        <dbReference type="Proteomes" id="UP000094291"/>
    </source>
</evidence>
<accession>A0A1E2VEK5</accession>
<keyword evidence="8" id="KW-0092">Biotin</keyword>
<dbReference type="PROSITE" id="PS00866">
    <property type="entry name" value="CPSASE_1"/>
    <property type="match status" value="1"/>
</dbReference>
<comment type="catalytic activity">
    <reaction evidence="10">
        <text>N(6)-biotinyl-L-lysyl-[protein] + hydrogencarbonate + ATP = N(6)-carboxybiotinyl-L-lysyl-[protein] + ADP + phosphate + H(+)</text>
        <dbReference type="Rhea" id="RHEA:13501"/>
        <dbReference type="Rhea" id="RHEA-COMP:10505"/>
        <dbReference type="Rhea" id="RHEA-COMP:10506"/>
        <dbReference type="ChEBI" id="CHEBI:15378"/>
        <dbReference type="ChEBI" id="CHEBI:17544"/>
        <dbReference type="ChEBI" id="CHEBI:30616"/>
        <dbReference type="ChEBI" id="CHEBI:43474"/>
        <dbReference type="ChEBI" id="CHEBI:83144"/>
        <dbReference type="ChEBI" id="CHEBI:83145"/>
        <dbReference type="ChEBI" id="CHEBI:456216"/>
        <dbReference type="EC" id="6.3.4.14"/>
    </reaction>
</comment>
<dbReference type="InterPro" id="IPR005479">
    <property type="entry name" value="CPAse_ATP-bd"/>
</dbReference>
<dbReference type="SUPFAM" id="SSF51246">
    <property type="entry name" value="Rudiment single hybrid motif"/>
    <property type="match status" value="1"/>
</dbReference>
<protein>
    <recommendedName>
        <fullName evidence="4">Biotin carboxylase</fullName>
    </recommendedName>
    <alternativeName>
        <fullName evidence="9">Acetyl-coenzyme A carboxylase biotin carboxylase subunit A</fullName>
    </alternativeName>
</protein>
<keyword evidence="7 11" id="KW-0067">ATP-binding</keyword>
<dbReference type="STRING" id="197479.BFW38_07670"/>
<dbReference type="FunFam" id="3.40.50.20:FF:000010">
    <property type="entry name" value="Propionyl-CoA carboxylase subunit alpha"/>
    <property type="match status" value="1"/>
</dbReference>
<dbReference type="GO" id="GO:0005524">
    <property type="term" value="F:ATP binding"/>
    <property type="evidence" value="ECO:0007669"/>
    <property type="project" value="UniProtKB-UniRule"/>
</dbReference>
<evidence type="ECO:0000259" key="12">
    <source>
        <dbReference type="PROSITE" id="PS50975"/>
    </source>
</evidence>
<comment type="function">
    <text evidence="1">This protein is a component of the acetyl coenzyme A carboxylase complex; first, biotin carboxylase catalyzes the carboxylation of the carrier protein and then the transcarboxylase transfers the carboxyl group to form malonyl-CoA.</text>
</comment>
<dbReference type="SUPFAM" id="SSF56059">
    <property type="entry name" value="Glutathione synthetase ATP-binding domain-like"/>
    <property type="match status" value="1"/>
</dbReference>
<dbReference type="Proteomes" id="UP000094291">
    <property type="component" value="Unassembled WGS sequence"/>
</dbReference>
<dbReference type="NCBIfam" id="NF006367">
    <property type="entry name" value="PRK08591.1"/>
    <property type="match status" value="1"/>
</dbReference>
<dbReference type="SMART" id="SM00878">
    <property type="entry name" value="Biotin_carb_C"/>
    <property type="match status" value="1"/>
</dbReference>
<keyword evidence="6 11" id="KW-0547">Nucleotide-binding</keyword>
<dbReference type="PANTHER" id="PTHR48095">
    <property type="entry name" value="PYRUVATE CARBOXYLASE SUBUNIT A"/>
    <property type="match status" value="1"/>
</dbReference>
<evidence type="ECO:0000256" key="1">
    <source>
        <dbReference type="ARBA" id="ARBA00003761"/>
    </source>
</evidence>
<comment type="caution">
    <text evidence="14">The sequence shown here is derived from an EMBL/GenBank/DDBJ whole genome shotgun (WGS) entry which is preliminary data.</text>
</comment>
<dbReference type="InterPro" id="IPR051602">
    <property type="entry name" value="ACC_Biotin_Carboxylase"/>
</dbReference>
<evidence type="ECO:0000256" key="7">
    <source>
        <dbReference type="ARBA" id="ARBA00022840"/>
    </source>
</evidence>
<comment type="subunit">
    <text evidence="3">Acetyl-CoA carboxylase is a heterohexamer of biotin carboxyl carrier protein, biotin carboxylase and the two subunits of carboxyl transferase in a 2:2 complex.</text>
</comment>
<keyword evidence="15" id="KW-1185">Reference proteome</keyword>
<dbReference type="InterPro" id="IPR005481">
    <property type="entry name" value="BC-like_N"/>
</dbReference>
<dbReference type="GO" id="GO:0046872">
    <property type="term" value="F:metal ion binding"/>
    <property type="evidence" value="ECO:0007669"/>
    <property type="project" value="InterPro"/>
</dbReference>
<dbReference type="InterPro" id="IPR005482">
    <property type="entry name" value="Biotin_COase_C"/>
</dbReference>
<dbReference type="Pfam" id="PF00289">
    <property type="entry name" value="Biotin_carb_N"/>
    <property type="match status" value="1"/>
</dbReference>
<dbReference type="Pfam" id="PF02786">
    <property type="entry name" value="CPSase_L_D2"/>
    <property type="match status" value="1"/>
</dbReference>
<proteinExistence type="predicted"/>
<dbReference type="Gene3D" id="3.30.470.20">
    <property type="entry name" value="ATP-grasp fold, B domain"/>
    <property type="match status" value="1"/>
</dbReference>
<dbReference type="InterPro" id="IPR011761">
    <property type="entry name" value="ATP-grasp"/>
</dbReference>
<dbReference type="InterPro" id="IPR011764">
    <property type="entry name" value="Biotin_carboxylation_dom"/>
</dbReference>
<dbReference type="PANTHER" id="PTHR48095:SF1">
    <property type="entry name" value="BIOTIN CARBOXYLASE"/>
    <property type="match status" value="1"/>
</dbReference>
<dbReference type="PROSITE" id="PS50979">
    <property type="entry name" value="BC"/>
    <property type="match status" value="1"/>
</dbReference>
<comment type="pathway">
    <text evidence="2">Lipid metabolism; malonyl-CoA biosynthesis; malonyl-CoA from acetyl-CoA: step 1/1.</text>
</comment>
<dbReference type="SUPFAM" id="SSF52440">
    <property type="entry name" value="PreATP-grasp domain"/>
    <property type="match status" value="1"/>
</dbReference>
<evidence type="ECO:0000256" key="11">
    <source>
        <dbReference type="PROSITE-ProRule" id="PRU00409"/>
    </source>
</evidence>
<feature type="domain" description="Biotin carboxylation" evidence="13">
    <location>
        <begin position="1"/>
        <end position="444"/>
    </location>
</feature>
<evidence type="ECO:0000313" key="14">
    <source>
        <dbReference type="EMBL" id="ODC05276.1"/>
    </source>
</evidence>
<dbReference type="RefSeq" id="WP_069000297.1">
    <property type="nucleotide sequence ID" value="NZ_MDTQ01000001.1"/>
</dbReference>
<dbReference type="PROSITE" id="PS50975">
    <property type="entry name" value="ATP_GRASP"/>
    <property type="match status" value="1"/>
</dbReference>
<dbReference type="InterPro" id="IPR011054">
    <property type="entry name" value="Rudment_hybrid_motif"/>
</dbReference>
<dbReference type="PROSITE" id="PS00867">
    <property type="entry name" value="CPSASE_2"/>
    <property type="match status" value="1"/>
</dbReference>
<dbReference type="NCBIfam" id="NF005525">
    <property type="entry name" value="PRK07178.1"/>
    <property type="match status" value="1"/>
</dbReference>
<dbReference type="Pfam" id="PF02785">
    <property type="entry name" value="Biotin_carb_C"/>
    <property type="match status" value="1"/>
</dbReference>
<feature type="domain" description="ATP-grasp" evidence="12">
    <location>
        <begin position="119"/>
        <end position="315"/>
    </location>
</feature>
<evidence type="ECO:0000256" key="5">
    <source>
        <dbReference type="ARBA" id="ARBA00022598"/>
    </source>
</evidence>
<gene>
    <name evidence="14" type="ORF">BFW38_07670</name>
</gene>
<reference evidence="14 15" key="1">
    <citation type="submission" date="2016-08" db="EMBL/GenBank/DDBJ databases">
        <authorList>
            <person name="Seilhamer J.J."/>
        </authorList>
    </citation>
    <scope>NUCLEOTIDE SEQUENCE [LARGE SCALE GENOMIC DNA]</scope>
    <source>
        <strain evidence="14 15">PH27A</strain>
    </source>
</reference>
<evidence type="ECO:0000256" key="9">
    <source>
        <dbReference type="ARBA" id="ARBA00033786"/>
    </source>
</evidence>
<evidence type="ECO:0000259" key="13">
    <source>
        <dbReference type="PROSITE" id="PS50979"/>
    </source>
</evidence>
<name>A0A1E2VEK5_9GAMM</name>
<evidence type="ECO:0000256" key="6">
    <source>
        <dbReference type="ARBA" id="ARBA00022741"/>
    </source>
</evidence>